<reference evidence="3 4" key="1">
    <citation type="submission" date="2019-07" db="EMBL/GenBank/DDBJ databases">
        <title>Genome sequencing of Parabacteroides distasonis iSURF_7.</title>
        <authorList>
            <person name="Degefu H.N."/>
            <person name="Ruoff K.L."/>
            <person name="Price C.E."/>
            <person name="Valls R.A."/>
            <person name="O'Toole G.A."/>
        </authorList>
    </citation>
    <scope>NUCLEOTIDE SEQUENCE [LARGE SCALE GENOMIC DNA]</scope>
    <source>
        <strain evidence="3 4">CFPLTA003_1B</strain>
    </source>
</reference>
<name>A0A5C6KFJ1_PARDI</name>
<dbReference type="GO" id="GO:0016740">
    <property type="term" value="F:transferase activity"/>
    <property type="evidence" value="ECO:0007669"/>
    <property type="project" value="UniProtKB-KW"/>
</dbReference>
<dbReference type="Pfam" id="PF04230">
    <property type="entry name" value="PS_pyruv_trans"/>
    <property type="match status" value="1"/>
</dbReference>
<comment type="caution">
    <text evidence="3">The sequence shown here is derived from an EMBL/GenBank/DDBJ whole genome shotgun (WGS) entry which is preliminary data.</text>
</comment>
<gene>
    <name evidence="3" type="ORF">FSA05_11535</name>
    <name evidence="2" type="ORF">LI194_09370</name>
</gene>
<organism evidence="3 4">
    <name type="scientific">Parabacteroides distasonis</name>
    <dbReference type="NCBI Taxonomy" id="823"/>
    <lineage>
        <taxon>Bacteria</taxon>
        <taxon>Pseudomonadati</taxon>
        <taxon>Bacteroidota</taxon>
        <taxon>Bacteroidia</taxon>
        <taxon>Bacteroidales</taxon>
        <taxon>Tannerellaceae</taxon>
        <taxon>Parabacteroides</taxon>
    </lineage>
</organism>
<dbReference type="Proteomes" id="UP000315827">
    <property type="component" value="Unassembled WGS sequence"/>
</dbReference>
<evidence type="ECO:0000259" key="1">
    <source>
        <dbReference type="Pfam" id="PF04230"/>
    </source>
</evidence>
<dbReference type="RefSeq" id="WP_146375567.1">
    <property type="nucleotide sequence ID" value="NZ_JADMVU010000022.1"/>
</dbReference>
<accession>A0A5C6KFJ1</accession>
<keyword evidence="3" id="KW-0808">Transferase</keyword>
<protein>
    <submittedName>
        <fullName evidence="3">Polysaccharide pyruvyl transferase family protein</fullName>
    </submittedName>
</protein>
<evidence type="ECO:0000313" key="4">
    <source>
        <dbReference type="Proteomes" id="UP000315827"/>
    </source>
</evidence>
<dbReference type="EMBL" id="VOHW01000006">
    <property type="protein sequence ID" value="TWV61269.1"/>
    <property type="molecule type" value="Genomic_DNA"/>
</dbReference>
<dbReference type="Proteomes" id="UP001198806">
    <property type="component" value="Unassembled WGS sequence"/>
</dbReference>
<dbReference type="AlphaFoldDB" id="A0A5C6KFJ1"/>
<sequence>MRIALYGIGGLYNYGCEAIVRGTVSIIRQIASDVQIVYYSKRADEDRIKIVDLGIETIQLKMEYSIVSIFLNWIGRRINLPYRFGESGFKQVVDNSDIIVSIGGDIYTIPKYVRSKRKYTYYRSLVQFGEYALRKNKKLIIFGASIGPFGEYKPAKNYFLNHLKKIDLIVAREKRCVDYLKDNSIEKNVCFMPDPAFFVEFSEKMQDSYEYIGINLSPLSLLELYGEGYDKNVKRITSIIENIAAKSGLPILLIPHVISPIHFNDNDLIFMENIYCKLNLSTQKVTSICEPHGFLEAKRLLRKCRVVVAARMHCAINAVSEGTPTIFLTYSEKAKGMARYIYGDDRWQIPLEEIEDRLVNMVYKLLKDEAKERDFLHFRMAEIKETIVSDKCMERFKKMLL</sequence>
<dbReference type="EMBL" id="JAJCNI010000009">
    <property type="protein sequence ID" value="MCB6518002.1"/>
    <property type="molecule type" value="Genomic_DNA"/>
</dbReference>
<evidence type="ECO:0000313" key="3">
    <source>
        <dbReference type="EMBL" id="TWV61269.1"/>
    </source>
</evidence>
<dbReference type="PANTHER" id="PTHR36836:SF1">
    <property type="entry name" value="COLANIC ACID BIOSYNTHESIS PROTEIN WCAK"/>
    <property type="match status" value="1"/>
</dbReference>
<dbReference type="InterPro" id="IPR007345">
    <property type="entry name" value="Polysacch_pyruvyl_Trfase"/>
</dbReference>
<reference evidence="2" key="2">
    <citation type="submission" date="2021-10" db="EMBL/GenBank/DDBJ databases">
        <title>Collection of gut derived symbiotic bacterial strains cultured from healthy donors.</title>
        <authorList>
            <person name="Lin H."/>
            <person name="Littmann E."/>
            <person name="Kohout C."/>
            <person name="Pamer E.G."/>
        </authorList>
    </citation>
    <scope>NUCLEOTIDE SEQUENCE</scope>
    <source>
        <strain evidence="2">DFI.2.94</strain>
    </source>
</reference>
<feature type="domain" description="Polysaccharide pyruvyl transferase" evidence="1">
    <location>
        <begin position="13"/>
        <end position="331"/>
    </location>
</feature>
<proteinExistence type="predicted"/>
<dbReference type="PANTHER" id="PTHR36836">
    <property type="entry name" value="COLANIC ACID BIOSYNTHESIS PROTEIN WCAK"/>
    <property type="match status" value="1"/>
</dbReference>
<evidence type="ECO:0000313" key="2">
    <source>
        <dbReference type="EMBL" id="MCB6518002.1"/>
    </source>
</evidence>